<evidence type="ECO:0000256" key="3">
    <source>
        <dbReference type="ARBA" id="ARBA00023163"/>
    </source>
</evidence>
<proteinExistence type="predicted"/>
<dbReference type="Proteomes" id="UP000532162">
    <property type="component" value="Unassembled WGS sequence"/>
</dbReference>
<evidence type="ECO:0000313" key="6">
    <source>
        <dbReference type="Proteomes" id="UP000532162"/>
    </source>
</evidence>
<dbReference type="SMART" id="SM00530">
    <property type="entry name" value="HTH_XRE"/>
    <property type="match status" value="1"/>
</dbReference>
<dbReference type="GO" id="GO:0005829">
    <property type="term" value="C:cytosol"/>
    <property type="evidence" value="ECO:0007669"/>
    <property type="project" value="TreeGrafter"/>
</dbReference>
<protein>
    <submittedName>
        <fullName evidence="5">Helix-turn-helix transcriptional regulator</fullName>
    </submittedName>
</protein>
<dbReference type="Gene3D" id="1.10.260.40">
    <property type="entry name" value="lambda repressor-like DNA-binding domains"/>
    <property type="match status" value="1"/>
</dbReference>
<reference evidence="5 6" key="1">
    <citation type="submission" date="2020-07" db="EMBL/GenBank/DDBJ databases">
        <authorList>
            <person name="Sun Q."/>
        </authorList>
    </citation>
    <scope>NUCLEOTIDE SEQUENCE [LARGE SCALE GENOMIC DNA]</scope>
    <source>
        <strain evidence="5 6">WYCCWR 11290</strain>
    </source>
</reference>
<evidence type="ECO:0000256" key="1">
    <source>
        <dbReference type="ARBA" id="ARBA00023015"/>
    </source>
</evidence>
<dbReference type="PROSITE" id="PS50943">
    <property type="entry name" value="HTH_CROC1"/>
    <property type="match status" value="1"/>
</dbReference>
<dbReference type="Pfam" id="PF01381">
    <property type="entry name" value="HTH_3"/>
    <property type="match status" value="1"/>
</dbReference>
<name>A0A7Z0ZV02_9HYPH</name>
<sequence>MVFEERNTQILKSFGARVRELRLRMSLSQEDLADRAGLDRTYVGGVERGERNLSLINIFKLAHALETSVPDLTRGLQ</sequence>
<dbReference type="InterPro" id="IPR050807">
    <property type="entry name" value="TransReg_Diox_bact_type"/>
</dbReference>
<dbReference type="AlphaFoldDB" id="A0A7Z0ZV02"/>
<dbReference type="PANTHER" id="PTHR46797">
    <property type="entry name" value="HTH-TYPE TRANSCRIPTIONAL REGULATOR"/>
    <property type="match status" value="1"/>
</dbReference>
<keyword evidence="1" id="KW-0805">Transcription regulation</keyword>
<evidence type="ECO:0000259" key="4">
    <source>
        <dbReference type="PROSITE" id="PS50943"/>
    </source>
</evidence>
<dbReference type="InterPro" id="IPR001387">
    <property type="entry name" value="Cro/C1-type_HTH"/>
</dbReference>
<keyword evidence="2" id="KW-0238">DNA-binding</keyword>
<feature type="domain" description="HTH cro/C1-type" evidence="4">
    <location>
        <begin position="18"/>
        <end position="72"/>
    </location>
</feature>
<dbReference type="GO" id="GO:0003677">
    <property type="term" value="F:DNA binding"/>
    <property type="evidence" value="ECO:0007669"/>
    <property type="project" value="UniProtKB-KW"/>
</dbReference>
<dbReference type="PANTHER" id="PTHR46797:SF23">
    <property type="entry name" value="HTH-TYPE TRANSCRIPTIONAL REGULATOR SUTR"/>
    <property type="match status" value="1"/>
</dbReference>
<gene>
    <name evidence="5" type="ORF">HX900_27970</name>
</gene>
<accession>A0A7Z0ZV02</accession>
<dbReference type="RefSeq" id="WP_180696578.1">
    <property type="nucleotide sequence ID" value="NZ_JACCPJ010000010.1"/>
</dbReference>
<dbReference type="SUPFAM" id="SSF47413">
    <property type="entry name" value="lambda repressor-like DNA-binding domains"/>
    <property type="match status" value="1"/>
</dbReference>
<dbReference type="EMBL" id="JACCPJ010000010">
    <property type="protein sequence ID" value="NZD64916.1"/>
    <property type="molecule type" value="Genomic_DNA"/>
</dbReference>
<organism evidence="5 6">
    <name type="scientific">Rhizobium changzhiense</name>
    <dbReference type="NCBI Taxonomy" id="2692317"/>
    <lineage>
        <taxon>Bacteria</taxon>
        <taxon>Pseudomonadati</taxon>
        <taxon>Pseudomonadota</taxon>
        <taxon>Alphaproteobacteria</taxon>
        <taxon>Hyphomicrobiales</taxon>
        <taxon>Rhizobiaceae</taxon>
        <taxon>Rhizobium/Agrobacterium group</taxon>
        <taxon>Rhizobium</taxon>
    </lineage>
</organism>
<comment type="caution">
    <text evidence="5">The sequence shown here is derived from an EMBL/GenBank/DDBJ whole genome shotgun (WGS) entry which is preliminary data.</text>
</comment>
<keyword evidence="3" id="KW-0804">Transcription</keyword>
<evidence type="ECO:0000313" key="5">
    <source>
        <dbReference type="EMBL" id="NZD64916.1"/>
    </source>
</evidence>
<dbReference type="GO" id="GO:0003700">
    <property type="term" value="F:DNA-binding transcription factor activity"/>
    <property type="evidence" value="ECO:0007669"/>
    <property type="project" value="TreeGrafter"/>
</dbReference>
<dbReference type="CDD" id="cd00093">
    <property type="entry name" value="HTH_XRE"/>
    <property type="match status" value="1"/>
</dbReference>
<dbReference type="InterPro" id="IPR010982">
    <property type="entry name" value="Lambda_DNA-bd_dom_sf"/>
</dbReference>
<evidence type="ECO:0000256" key="2">
    <source>
        <dbReference type="ARBA" id="ARBA00023125"/>
    </source>
</evidence>